<evidence type="ECO:0000259" key="2">
    <source>
        <dbReference type="PROSITE" id="PS50146"/>
    </source>
</evidence>
<dbReference type="InterPro" id="IPR001206">
    <property type="entry name" value="Diacylglycerol_kinase_cat_dom"/>
</dbReference>
<feature type="region of interest" description="Disordered" evidence="1">
    <location>
        <begin position="1"/>
        <end position="38"/>
    </location>
</feature>
<evidence type="ECO:0000313" key="3">
    <source>
        <dbReference type="EMBL" id="USW47721.1"/>
    </source>
</evidence>
<feature type="compositionally biased region" description="Low complexity" evidence="1">
    <location>
        <begin position="25"/>
        <end position="38"/>
    </location>
</feature>
<proteinExistence type="predicted"/>
<dbReference type="GO" id="GO:0016773">
    <property type="term" value="F:phosphotransferase activity, alcohol group as acceptor"/>
    <property type="evidence" value="ECO:0007669"/>
    <property type="project" value="UniProtKB-ARBA"/>
</dbReference>
<dbReference type="Pfam" id="PF24321">
    <property type="entry name" value="DUF7493"/>
    <property type="match status" value="1"/>
</dbReference>
<feature type="compositionally biased region" description="Polar residues" evidence="1">
    <location>
        <begin position="1"/>
        <end position="11"/>
    </location>
</feature>
<dbReference type="Pfam" id="PF00781">
    <property type="entry name" value="DAGK_cat"/>
    <property type="match status" value="1"/>
</dbReference>
<dbReference type="PROSITE" id="PS50146">
    <property type="entry name" value="DAGK"/>
    <property type="match status" value="1"/>
</dbReference>
<dbReference type="InterPro" id="IPR055916">
    <property type="entry name" value="DUF7493"/>
</dbReference>
<dbReference type="GO" id="GO:0046512">
    <property type="term" value="P:sphingosine biosynthetic process"/>
    <property type="evidence" value="ECO:0007669"/>
    <property type="project" value="TreeGrafter"/>
</dbReference>
<dbReference type="GO" id="GO:0005737">
    <property type="term" value="C:cytoplasm"/>
    <property type="evidence" value="ECO:0007669"/>
    <property type="project" value="TreeGrafter"/>
</dbReference>
<dbReference type="InterPro" id="IPR050187">
    <property type="entry name" value="Lipid_Phosphate_FormReg"/>
</dbReference>
<accession>A0A9Q9AKP6</accession>
<name>A0A9Q9AKP6_9PEZI</name>
<dbReference type="EMBL" id="CP099418">
    <property type="protein sequence ID" value="USW47721.1"/>
    <property type="molecule type" value="Genomic_DNA"/>
</dbReference>
<dbReference type="PANTHER" id="PTHR12358">
    <property type="entry name" value="SPHINGOSINE KINASE"/>
    <property type="match status" value="1"/>
</dbReference>
<dbReference type="InterPro" id="IPR017438">
    <property type="entry name" value="ATP-NAD_kinase_N"/>
</dbReference>
<keyword evidence="4" id="KW-1185">Reference proteome</keyword>
<evidence type="ECO:0000313" key="4">
    <source>
        <dbReference type="Proteomes" id="UP001056384"/>
    </source>
</evidence>
<dbReference type="SMART" id="SM00046">
    <property type="entry name" value="DAGKc"/>
    <property type="match status" value="1"/>
</dbReference>
<gene>
    <name evidence="3" type="ORF">Slin15195_G010400</name>
</gene>
<keyword evidence="3" id="KW-0808">Transferase</keyword>
<sequence>MDDTANTTRSNPFDDPDPDPDHAPSETSSSSSSPADSAVLTVDRNATLTLGTDSLIVLDEGLRHRRSAANCCGLLPQFGKTTRAIPFHNVLWASLDEQTFQLNIRYAQPVGRKGKSCRVDLINYCVTDKTLYSHARHWAKRLQDRAYPAQTKKKKRIKVLVNPFGGTGIAQRLWTREVQPVLEAAQCIVDEERTTYRGHAIEIAEKLDIEAYDVVACASGDGLPHEVFNGLARRKDARRALRKIAVVQIPCGSGNAMSLNLNGTDQPSLAAVEIVKGIRTPLDLVAITQGDTKIYSFLSQAVGVIADTDLGTESLRWMGSFRFTWGIIVRMLGQTIYPAEVSVLTATDDKRAIKEQFRHTREEYEAAKLKNLRPSLRVDKEDHNPEDSLGLPPLQYGTATDALPTSFTTTDMPKLGNFYVGNMCYMSPDAPFFACALPADGRMDMIAIAGNIKRSTCLRMLVKVEDGSIINFPEAAYSKVLAYRITPRAAPIPPQKLGPKFRRWLGGTAGGIGDEGLIAIDGERIPFEPFQAEIVPGLGTVLSKSGSVYEFQGPKSL</sequence>
<dbReference type="InterPro" id="IPR016064">
    <property type="entry name" value="NAD/diacylglycerol_kinase_sf"/>
</dbReference>
<dbReference type="Gene3D" id="2.60.200.40">
    <property type="match status" value="1"/>
</dbReference>
<dbReference type="GO" id="GO:0016020">
    <property type="term" value="C:membrane"/>
    <property type="evidence" value="ECO:0007669"/>
    <property type="project" value="TreeGrafter"/>
</dbReference>
<evidence type="ECO:0000256" key="1">
    <source>
        <dbReference type="SAM" id="MobiDB-lite"/>
    </source>
</evidence>
<keyword evidence="3" id="KW-0418">Kinase</keyword>
<organism evidence="3 4">
    <name type="scientific">Septoria linicola</name>
    <dbReference type="NCBI Taxonomy" id="215465"/>
    <lineage>
        <taxon>Eukaryota</taxon>
        <taxon>Fungi</taxon>
        <taxon>Dikarya</taxon>
        <taxon>Ascomycota</taxon>
        <taxon>Pezizomycotina</taxon>
        <taxon>Dothideomycetes</taxon>
        <taxon>Dothideomycetidae</taxon>
        <taxon>Mycosphaerellales</taxon>
        <taxon>Mycosphaerellaceae</taxon>
        <taxon>Septoria</taxon>
    </lineage>
</organism>
<dbReference type="GO" id="GO:0001727">
    <property type="term" value="F:lipid kinase activity"/>
    <property type="evidence" value="ECO:0007669"/>
    <property type="project" value="TreeGrafter"/>
</dbReference>
<reference evidence="3" key="1">
    <citation type="submission" date="2022-06" db="EMBL/GenBank/DDBJ databases">
        <title>Complete genome sequences of two strains of the flax pathogen Septoria linicola.</title>
        <authorList>
            <person name="Lapalu N."/>
            <person name="Simon A."/>
            <person name="Demenou B."/>
            <person name="Paumier D."/>
            <person name="Guillot M.-P."/>
            <person name="Gout L."/>
            <person name="Valade R."/>
        </authorList>
    </citation>
    <scope>NUCLEOTIDE SEQUENCE</scope>
    <source>
        <strain evidence="3">SE15195</strain>
    </source>
</reference>
<dbReference type="SUPFAM" id="SSF111331">
    <property type="entry name" value="NAD kinase/diacylglycerol kinase-like"/>
    <property type="match status" value="1"/>
</dbReference>
<protein>
    <submittedName>
        <fullName evidence="3">Diacylglycerol kinase, catalytic domain, inorganic polyphosphate/ATP-NAD kinase</fullName>
    </submittedName>
</protein>
<dbReference type="AlphaFoldDB" id="A0A9Q9AKP6"/>
<dbReference type="Gene3D" id="3.40.50.10330">
    <property type="entry name" value="Probable inorganic polyphosphate/atp-NAD kinase, domain 1"/>
    <property type="match status" value="1"/>
</dbReference>
<dbReference type="PANTHER" id="PTHR12358:SF31">
    <property type="entry name" value="ACYLGLYCEROL KINASE, MITOCHONDRIAL"/>
    <property type="match status" value="1"/>
</dbReference>
<feature type="domain" description="DAGKc" evidence="2">
    <location>
        <begin position="152"/>
        <end position="291"/>
    </location>
</feature>
<dbReference type="Proteomes" id="UP001056384">
    <property type="component" value="Chromosome 1"/>
</dbReference>